<dbReference type="AlphaFoldDB" id="A0A9P6XMN0"/>
<dbReference type="EMBL" id="JAANIU010017477">
    <property type="protein sequence ID" value="KAG1526694.1"/>
    <property type="molecule type" value="Genomic_DNA"/>
</dbReference>
<proteinExistence type="predicted"/>
<keyword evidence="2" id="KW-1185">Reference proteome</keyword>
<protein>
    <submittedName>
        <fullName evidence="1">Uncharacterized protein</fullName>
    </submittedName>
</protein>
<evidence type="ECO:0000313" key="2">
    <source>
        <dbReference type="Proteomes" id="UP000740926"/>
    </source>
</evidence>
<dbReference type="Proteomes" id="UP000740926">
    <property type="component" value="Unassembled WGS sequence"/>
</dbReference>
<organism evidence="1 2">
    <name type="scientific">Rhizopus delemar</name>
    <dbReference type="NCBI Taxonomy" id="936053"/>
    <lineage>
        <taxon>Eukaryota</taxon>
        <taxon>Fungi</taxon>
        <taxon>Fungi incertae sedis</taxon>
        <taxon>Mucoromycota</taxon>
        <taxon>Mucoromycotina</taxon>
        <taxon>Mucoromycetes</taxon>
        <taxon>Mucorales</taxon>
        <taxon>Mucorineae</taxon>
        <taxon>Rhizopodaceae</taxon>
        <taxon>Rhizopus</taxon>
    </lineage>
</organism>
<sequence length="87" mass="9566">MLAHAREHQERIGLRNVAHLAQVSRQRQHAQTVGRMRHGRGQQGGIQAAQVARGFREIELAADVQIKLAIAHGPAKVHQGNTAGQRQ</sequence>
<comment type="caution">
    <text evidence="1">The sequence shown here is derived from an EMBL/GenBank/DDBJ whole genome shotgun (WGS) entry which is preliminary data.</text>
</comment>
<accession>A0A9P6XMN0</accession>
<gene>
    <name evidence="1" type="ORF">G6F50_018368</name>
</gene>
<reference evidence="1 2" key="1">
    <citation type="journal article" date="2020" name="Microb. Genom.">
        <title>Genetic diversity of clinical and environmental Mucorales isolates obtained from an investigation of mucormycosis cases among solid organ transplant recipients.</title>
        <authorList>
            <person name="Nguyen M.H."/>
            <person name="Kaul D."/>
            <person name="Muto C."/>
            <person name="Cheng S.J."/>
            <person name="Richter R.A."/>
            <person name="Bruno V.M."/>
            <person name="Liu G."/>
            <person name="Beyhan S."/>
            <person name="Sundermann A.J."/>
            <person name="Mounaud S."/>
            <person name="Pasculle A.W."/>
            <person name="Nierman W.C."/>
            <person name="Driscoll E."/>
            <person name="Cumbie R."/>
            <person name="Clancy C.J."/>
            <person name="Dupont C.L."/>
        </authorList>
    </citation>
    <scope>NUCLEOTIDE SEQUENCE [LARGE SCALE GENOMIC DNA]</scope>
    <source>
        <strain evidence="1 2">GL24</strain>
    </source>
</reference>
<name>A0A9P6XMN0_9FUNG</name>
<evidence type="ECO:0000313" key="1">
    <source>
        <dbReference type="EMBL" id="KAG1526694.1"/>
    </source>
</evidence>